<feature type="signal peptide" evidence="1">
    <location>
        <begin position="1"/>
        <end position="21"/>
    </location>
</feature>
<keyword evidence="3" id="KW-1185">Reference proteome</keyword>
<dbReference type="AlphaFoldDB" id="A0A8T0ITQ3"/>
<evidence type="ECO:0000256" key="1">
    <source>
        <dbReference type="SAM" id="SignalP"/>
    </source>
</evidence>
<proteinExistence type="predicted"/>
<feature type="chain" id="PRO_5035923978" description="Secreted protein" evidence="1">
    <location>
        <begin position="22"/>
        <end position="93"/>
    </location>
</feature>
<reference evidence="2" key="1">
    <citation type="submission" date="2020-06" db="EMBL/GenBank/DDBJ databases">
        <title>WGS assembly of Ceratodon purpureus strain R40.</title>
        <authorList>
            <person name="Carey S.B."/>
            <person name="Jenkins J."/>
            <person name="Shu S."/>
            <person name="Lovell J.T."/>
            <person name="Sreedasyam A."/>
            <person name="Maumus F."/>
            <person name="Tiley G.P."/>
            <person name="Fernandez-Pozo N."/>
            <person name="Barry K."/>
            <person name="Chen C."/>
            <person name="Wang M."/>
            <person name="Lipzen A."/>
            <person name="Daum C."/>
            <person name="Saski C.A."/>
            <person name="Payton A.C."/>
            <person name="Mcbreen J.C."/>
            <person name="Conrad R.E."/>
            <person name="Kollar L.M."/>
            <person name="Olsson S."/>
            <person name="Huttunen S."/>
            <person name="Landis J.B."/>
            <person name="Wickett N.J."/>
            <person name="Johnson M.G."/>
            <person name="Rensing S.A."/>
            <person name="Grimwood J."/>
            <person name="Schmutz J."/>
            <person name="Mcdaniel S.F."/>
        </authorList>
    </citation>
    <scope>NUCLEOTIDE SEQUENCE</scope>
    <source>
        <strain evidence="2">R40</strain>
    </source>
</reference>
<gene>
    <name evidence="2" type="ORF">KC19_2G066800</name>
</gene>
<sequence length="93" mass="10887">MMSGFCWFWWHIFHQFSVNRCLDFGCEFSHDLKVRHSWSKPRNASVISICSVAIEMCCKLKCPALNASICEALFLVDFHHVLLRRVAVEVIRK</sequence>
<accession>A0A8T0ITQ3</accession>
<comment type="caution">
    <text evidence="2">The sequence shown here is derived from an EMBL/GenBank/DDBJ whole genome shotgun (WGS) entry which is preliminary data.</text>
</comment>
<protein>
    <recommendedName>
        <fullName evidence="4">Secreted protein</fullName>
    </recommendedName>
</protein>
<evidence type="ECO:0000313" key="2">
    <source>
        <dbReference type="EMBL" id="KAG0586131.1"/>
    </source>
</evidence>
<organism evidence="2 3">
    <name type="scientific">Ceratodon purpureus</name>
    <name type="common">Fire moss</name>
    <name type="synonym">Dicranum purpureum</name>
    <dbReference type="NCBI Taxonomy" id="3225"/>
    <lineage>
        <taxon>Eukaryota</taxon>
        <taxon>Viridiplantae</taxon>
        <taxon>Streptophyta</taxon>
        <taxon>Embryophyta</taxon>
        <taxon>Bryophyta</taxon>
        <taxon>Bryophytina</taxon>
        <taxon>Bryopsida</taxon>
        <taxon>Dicranidae</taxon>
        <taxon>Pseudoditrichales</taxon>
        <taxon>Ditrichaceae</taxon>
        <taxon>Ceratodon</taxon>
    </lineage>
</organism>
<evidence type="ECO:0000313" key="3">
    <source>
        <dbReference type="Proteomes" id="UP000822688"/>
    </source>
</evidence>
<dbReference type="EMBL" id="CM026422">
    <property type="protein sequence ID" value="KAG0586131.1"/>
    <property type="molecule type" value="Genomic_DNA"/>
</dbReference>
<name>A0A8T0ITQ3_CERPU</name>
<dbReference type="Proteomes" id="UP000822688">
    <property type="component" value="Chromosome 2"/>
</dbReference>
<keyword evidence="1" id="KW-0732">Signal</keyword>
<evidence type="ECO:0008006" key="4">
    <source>
        <dbReference type="Google" id="ProtNLM"/>
    </source>
</evidence>